<proteinExistence type="predicted"/>
<dbReference type="PANTHER" id="PTHR42899:SF1">
    <property type="entry name" value="SPERMATOGENESIS-ASSOCIATED PROTEIN 20"/>
    <property type="match status" value="1"/>
</dbReference>
<feature type="domain" description="Spermatogenesis-associated protein 20-like TRX" evidence="1">
    <location>
        <begin position="3"/>
        <end position="163"/>
    </location>
</feature>
<gene>
    <name evidence="2" type="ORF">D6B99_02010</name>
</gene>
<dbReference type="KEGG" id="ark:D6B99_02010"/>
<dbReference type="EMBL" id="CP032489">
    <property type="protein sequence ID" value="AYD46495.1"/>
    <property type="molecule type" value="Genomic_DNA"/>
</dbReference>
<dbReference type="RefSeq" id="WP_119984580.1">
    <property type="nucleotide sequence ID" value="NZ_CP032489.1"/>
</dbReference>
<accession>A0A386HL42</accession>
<protein>
    <submittedName>
        <fullName evidence="2">Thioredoxin domain-containing protein</fullName>
    </submittedName>
</protein>
<dbReference type="SUPFAM" id="SSF48208">
    <property type="entry name" value="Six-hairpin glycosidases"/>
    <property type="match status" value="1"/>
</dbReference>
<sequence>MPNHLINETSPYLLQHAHNPVEWYPWGNEALQKAQEENKPILVSIGYSACHWCHVMEKESFENEATAALMNKYFINIKVDREERPDIDHLYMDAVQAMSGQGGWPLNVFLTSDAKPFYGGTYYPPKPYANRPSWTDVLSSIHQSFSQKKEDVIAQADNLIAHLQNANNIGISKQTNNFLTKENLELTTTNLLQQADGIWGGFGKAPKFPQTFSIQFLLKEYYFTKNEQAKQQALLSIDKMTQGGIYDQIGGGFARYSTDDKWLAPHFEKMLYDNALLITVLSEAFQLTKNETYKNTIEQSVAFLERELLHKSGGFYAALDADSEGVEGKFYTWQKEEIESILGDKAEIFCLVYDVETKGNWEDVNILWLPQTVEEIAAPLKINPQQLENILKDCREKLLKERNKRIRPGLDDKIILGWNAMLISALCKASGALGSAHYLQLAEDCFSFLEKNMFDPANKKWLHTWKHNQAKHAAFIDDYATLIQSCLHLQEATGNLSYLEKAAINTEYVLENFSDEHETLFYFTEKNQADIIVRKKEIYDGATPSGNAVMAQNLHHLSIALDKPEWRERALAMLQSLGNTVTRYPSSFGMWCGLLQKYVYGIHEISIIGNQAKVYADRLLSEFIPNKILQFSEKENAVFPLLSDKNIPEGKTFIYLCKDYACQKPVETVEEFLKLLNK</sequence>
<dbReference type="Pfam" id="PF03190">
    <property type="entry name" value="Thioredox_DsbH"/>
    <property type="match status" value="1"/>
</dbReference>
<dbReference type="Proteomes" id="UP000266118">
    <property type="component" value="Chromosome"/>
</dbReference>
<dbReference type="Gene3D" id="1.50.10.10">
    <property type="match status" value="1"/>
</dbReference>
<dbReference type="Gene3D" id="3.40.30.10">
    <property type="entry name" value="Glutaredoxin"/>
    <property type="match status" value="1"/>
</dbReference>
<evidence type="ECO:0000259" key="1">
    <source>
        <dbReference type="Pfam" id="PF03190"/>
    </source>
</evidence>
<evidence type="ECO:0000313" key="2">
    <source>
        <dbReference type="EMBL" id="AYD46495.1"/>
    </source>
</evidence>
<dbReference type="SUPFAM" id="SSF52833">
    <property type="entry name" value="Thioredoxin-like"/>
    <property type="match status" value="1"/>
</dbReference>
<dbReference type="GO" id="GO:0005975">
    <property type="term" value="P:carbohydrate metabolic process"/>
    <property type="evidence" value="ECO:0007669"/>
    <property type="project" value="InterPro"/>
</dbReference>
<dbReference type="OrthoDB" id="9762614at2"/>
<organism evidence="2 3">
    <name type="scientific">Arachidicoccus soli</name>
    <dbReference type="NCBI Taxonomy" id="2341117"/>
    <lineage>
        <taxon>Bacteria</taxon>
        <taxon>Pseudomonadati</taxon>
        <taxon>Bacteroidota</taxon>
        <taxon>Chitinophagia</taxon>
        <taxon>Chitinophagales</taxon>
        <taxon>Chitinophagaceae</taxon>
        <taxon>Arachidicoccus</taxon>
    </lineage>
</organism>
<dbReference type="InterPro" id="IPR004879">
    <property type="entry name" value="Ssp411-like_TRX"/>
</dbReference>
<keyword evidence="3" id="KW-1185">Reference proteome</keyword>
<dbReference type="AlphaFoldDB" id="A0A386HL42"/>
<evidence type="ECO:0000313" key="3">
    <source>
        <dbReference type="Proteomes" id="UP000266118"/>
    </source>
</evidence>
<dbReference type="PIRSF" id="PIRSF006402">
    <property type="entry name" value="UCP006402_thioredoxin"/>
    <property type="match status" value="1"/>
</dbReference>
<dbReference type="PANTHER" id="PTHR42899">
    <property type="entry name" value="SPERMATOGENESIS-ASSOCIATED PROTEIN 20"/>
    <property type="match status" value="1"/>
</dbReference>
<dbReference type="InterPro" id="IPR036249">
    <property type="entry name" value="Thioredoxin-like_sf"/>
</dbReference>
<dbReference type="CDD" id="cd02955">
    <property type="entry name" value="SSP411"/>
    <property type="match status" value="1"/>
</dbReference>
<dbReference type="InterPro" id="IPR008928">
    <property type="entry name" value="6-hairpin_glycosidase_sf"/>
</dbReference>
<reference evidence="2 3" key="1">
    <citation type="submission" date="2018-09" db="EMBL/GenBank/DDBJ databases">
        <title>Arachidicoccus sp. nov., a bacterium isolated from soil.</title>
        <authorList>
            <person name="Weon H.-Y."/>
            <person name="Kwon S.-W."/>
            <person name="Lee S.A."/>
        </authorList>
    </citation>
    <scope>NUCLEOTIDE SEQUENCE [LARGE SCALE GENOMIC DNA]</scope>
    <source>
        <strain evidence="2 3">KIS59-12</strain>
    </source>
</reference>
<dbReference type="Gene3D" id="1.50.10.20">
    <property type="match status" value="1"/>
</dbReference>
<dbReference type="InterPro" id="IPR012341">
    <property type="entry name" value="6hp_glycosidase-like_sf"/>
</dbReference>
<name>A0A386HL42_9BACT</name>
<dbReference type="InterPro" id="IPR024705">
    <property type="entry name" value="Ssp411"/>
</dbReference>